<dbReference type="CDD" id="cd06582">
    <property type="entry name" value="TM_PBP1_LivH_like"/>
    <property type="match status" value="1"/>
</dbReference>
<feature type="transmembrane region" description="Helical" evidence="10">
    <location>
        <begin position="71"/>
        <end position="96"/>
    </location>
</feature>
<protein>
    <submittedName>
        <fullName evidence="11">Branched-chain amino acid ABC transporter permease</fullName>
    </submittedName>
</protein>
<sequence length="323" mass="34032">MDFDALISGLDRHTLDGITRGSIYALVALGYTMVYGVMKLINFAHSEVFMVGTWTVLGVYTAIGATSGSGLAMVIGATLLALIAAMLASAGTALAVERIAYRPLRKKGAPALIFLITGIGCSMVLVEVFGQVLRVFFGRPFGRVTVNIPAVLETKTVFTIPGVDLAVSNTRILIIVGAIVMMLALDAFVNRSRLGRGVRAVAQDPDTASLMGVNQERVIMLVFVLGGAMAGVAALLYTVQYDITKFDIGFIIGLKAFTAAVLGGIGNLRGALVGGLFLGIVEVYASAVWDSSWTNVYAFVVLVVVLMFRPTGILGESLGKARA</sequence>
<evidence type="ECO:0000256" key="4">
    <source>
        <dbReference type="ARBA" id="ARBA00022519"/>
    </source>
</evidence>
<reference evidence="11 12" key="1">
    <citation type="submission" date="2019-01" db="EMBL/GenBank/DDBJ databases">
        <title>Novel species of Nocardioides.</title>
        <authorList>
            <person name="Liu Q."/>
            <person name="Xin Y.-H."/>
        </authorList>
    </citation>
    <scope>NUCLEOTIDE SEQUENCE [LARGE SCALE GENOMIC DNA]</scope>
    <source>
        <strain evidence="11 12">HLT3-15</strain>
    </source>
</reference>
<feature type="transmembrane region" description="Helical" evidence="10">
    <location>
        <begin position="48"/>
        <end position="65"/>
    </location>
</feature>
<feature type="transmembrane region" description="Helical" evidence="10">
    <location>
        <begin position="23"/>
        <end position="41"/>
    </location>
</feature>
<evidence type="ECO:0000256" key="10">
    <source>
        <dbReference type="SAM" id="Phobius"/>
    </source>
</evidence>
<dbReference type="GO" id="GO:0005886">
    <property type="term" value="C:plasma membrane"/>
    <property type="evidence" value="ECO:0007669"/>
    <property type="project" value="UniProtKB-SubCell"/>
</dbReference>
<dbReference type="GO" id="GO:0015190">
    <property type="term" value="F:L-leucine transmembrane transporter activity"/>
    <property type="evidence" value="ECO:0007669"/>
    <property type="project" value="TreeGrafter"/>
</dbReference>
<feature type="transmembrane region" description="Helical" evidence="10">
    <location>
        <begin position="218"/>
        <end position="240"/>
    </location>
</feature>
<name>A0A4Q2RPL6_9ACTN</name>
<dbReference type="RefSeq" id="WP_129475639.1">
    <property type="nucleotide sequence ID" value="NZ_SDWS01000004.1"/>
</dbReference>
<feature type="transmembrane region" description="Helical" evidence="10">
    <location>
        <begin position="108"/>
        <end position="130"/>
    </location>
</feature>
<comment type="similarity">
    <text evidence="9">Belongs to the binding-protein-dependent transport system permease family. LivHM subfamily.</text>
</comment>
<dbReference type="AlphaFoldDB" id="A0A4Q2RPL6"/>
<organism evidence="11 12">
    <name type="scientific">Nocardioides glacieisoli</name>
    <dbReference type="NCBI Taxonomy" id="1168730"/>
    <lineage>
        <taxon>Bacteria</taxon>
        <taxon>Bacillati</taxon>
        <taxon>Actinomycetota</taxon>
        <taxon>Actinomycetes</taxon>
        <taxon>Propionibacteriales</taxon>
        <taxon>Nocardioidaceae</taxon>
        <taxon>Nocardioides</taxon>
    </lineage>
</organism>
<dbReference type="Proteomes" id="UP000291838">
    <property type="component" value="Unassembled WGS sequence"/>
</dbReference>
<feature type="transmembrane region" description="Helical" evidence="10">
    <location>
        <begin position="172"/>
        <end position="189"/>
    </location>
</feature>
<evidence type="ECO:0000256" key="8">
    <source>
        <dbReference type="ARBA" id="ARBA00023136"/>
    </source>
</evidence>
<dbReference type="EMBL" id="SDWS01000004">
    <property type="protein sequence ID" value="RYB90880.1"/>
    <property type="molecule type" value="Genomic_DNA"/>
</dbReference>
<keyword evidence="8 10" id="KW-0472">Membrane</keyword>
<dbReference type="GO" id="GO:0005304">
    <property type="term" value="F:L-valine transmembrane transporter activity"/>
    <property type="evidence" value="ECO:0007669"/>
    <property type="project" value="TreeGrafter"/>
</dbReference>
<dbReference type="GO" id="GO:1903806">
    <property type="term" value="P:L-isoleucine import across plasma membrane"/>
    <property type="evidence" value="ECO:0007669"/>
    <property type="project" value="TreeGrafter"/>
</dbReference>
<evidence type="ECO:0000256" key="1">
    <source>
        <dbReference type="ARBA" id="ARBA00004651"/>
    </source>
</evidence>
<keyword evidence="12" id="KW-1185">Reference proteome</keyword>
<evidence type="ECO:0000313" key="12">
    <source>
        <dbReference type="Proteomes" id="UP000291838"/>
    </source>
</evidence>
<evidence type="ECO:0000256" key="3">
    <source>
        <dbReference type="ARBA" id="ARBA00022475"/>
    </source>
</evidence>
<evidence type="ECO:0000256" key="6">
    <source>
        <dbReference type="ARBA" id="ARBA00022970"/>
    </source>
</evidence>
<keyword evidence="2" id="KW-0813">Transport</keyword>
<keyword evidence="3" id="KW-1003">Cell membrane</keyword>
<keyword evidence="6" id="KW-0029">Amino-acid transport</keyword>
<dbReference type="PANTHER" id="PTHR11795">
    <property type="entry name" value="BRANCHED-CHAIN AMINO ACID TRANSPORT SYSTEM PERMEASE PROTEIN LIVH"/>
    <property type="match status" value="1"/>
</dbReference>
<comment type="caution">
    <text evidence="11">The sequence shown here is derived from an EMBL/GenBank/DDBJ whole genome shotgun (WGS) entry which is preliminary data.</text>
</comment>
<dbReference type="InterPro" id="IPR001851">
    <property type="entry name" value="ABC_transp_permease"/>
</dbReference>
<dbReference type="GO" id="GO:0042941">
    <property type="term" value="P:D-alanine transmembrane transport"/>
    <property type="evidence" value="ECO:0007669"/>
    <property type="project" value="TreeGrafter"/>
</dbReference>
<proteinExistence type="inferred from homology"/>
<evidence type="ECO:0000256" key="5">
    <source>
        <dbReference type="ARBA" id="ARBA00022692"/>
    </source>
</evidence>
<dbReference type="GO" id="GO:0015192">
    <property type="term" value="F:L-phenylalanine transmembrane transporter activity"/>
    <property type="evidence" value="ECO:0007669"/>
    <property type="project" value="TreeGrafter"/>
</dbReference>
<dbReference type="InterPro" id="IPR052157">
    <property type="entry name" value="BCAA_transport_permease"/>
</dbReference>
<keyword evidence="7 10" id="KW-1133">Transmembrane helix</keyword>
<evidence type="ECO:0000256" key="2">
    <source>
        <dbReference type="ARBA" id="ARBA00022448"/>
    </source>
</evidence>
<dbReference type="OrthoDB" id="9807115at2"/>
<dbReference type="GO" id="GO:0015188">
    <property type="term" value="F:L-isoleucine transmembrane transporter activity"/>
    <property type="evidence" value="ECO:0007669"/>
    <property type="project" value="TreeGrafter"/>
</dbReference>
<keyword evidence="4" id="KW-0997">Cell inner membrane</keyword>
<evidence type="ECO:0000256" key="9">
    <source>
        <dbReference type="ARBA" id="ARBA00037998"/>
    </source>
</evidence>
<feature type="transmembrane region" description="Helical" evidence="10">
    <location>
        <begin position="295"/>
        <end position="315"/>
    </location>
</feature>
<dbReference type="PANTHER" id="PTHR11795:SF371">
    <property type="entry name" value="HIGH-AFFINITY BRANCHED-CHAIN AMINO ACID TRANSPORT SYSTEM PERMEASE PROTEIN LIVH"/>
    <property type="match status" value="1"/>
</dbReference>
<evidence type="ECO:0000313" key="11">
    <source>
        <dbReference type="EMBL" id="RYB90880.1"/>
    </source>
</evidence>
<comment type="subcellular location">
    <subcellularLocation>
        <location evidence="1">Cell membrane</location>
        <topology evidence="1">Multi-pass membrane protein</topology>
    </subcellularLocation>
</comment>
<dbReference type="Pfam" id="PF02653">
    <property type="entry name" value="BPD_transp_2"/>
    <property type="match status" value="1"/>
</dbReference>
<accession>A0A4Q2RPL6</accession>
<dbReference type="GO" id="GO:0015808">
    <property type="term" value="P:L-alanine transport"/>
    <property type="evidence" value="ECO:0007669"/>
    <property type="project" value="TreeGrafter"/>
</dbReference>
<gene>
    <name evidence="11" type="ORF">EUA06_11455</name>
</gene>
<evidence type="ECO:0000256" key="7">
    <source>
        <dbReference type="ARBA" id="ARBA00022989"/>
    </source>
</evidence>
<keyword evidence="5 10" id="KW-0812">Transmembrane</keyword>